<dbReference type="GO" id="GO:0003700">
    <property type="term" value="F:DNA-binding transcription factor activity"/>
    <property type="evidence" value="ECO:0007669"/>
    <property type="project" value="InterPro"/>
</dbReference>
<dbReference type="Proteomes" id="UP000494119">
    <property type="component" value="Unassembled WGS sequence"/>
</dbReference>
<dbReference type="RefSeq" id="WP_175197165.1">
    <property type="nucleotide sequence ID" value="NZ_CADIKL010000033.1"/>
</dbReference>
<dbReference type="PRINTS" id="PR00032">
    <property type="entry name" value="HTHARAC"/>
</dbReference>
<proteinExistence type="predicted"/>
<name>A0A6J5GMA7_9BURK</name>
<dbReference type="InterPro" id="IPR050204">
    <property type="entry name" value="AraC_XylS_family_regulators"/>
</dbReference>
<feature type="domain" description="HTH araC/xylS-type" evidence="4">
    <location>
        <begin position="217"/>
        <end position="317"/>
    </location>
</feature>
<accession>A0A6J5GMA7</accession>
<keyword evidence="3" id="KW-0804">Transcription</keyword>
<keyword evidence="6" id="KW-1185">Reference proteome</keyword>
<evidence type="ECO:0000259" key="4">
    <source>
        <dbReference type="PROSITE" id="PS01124"/>
    </source>
</evidence>
<dbReference type="Pfam" id="PF14525">
    <property type="entry name" value="AraC_binding_2"/>
    <property type="match status" value="1"/>
</dbReference>
<protein>
    <submittedName>
        <fullName evidence="5">HTH-type transcriptional activator RhaS</fullName>
    </submittedName>
</protein>
<reference evidence="5 6" key="1">
    <citation type="submission" date="2020-04" db="EMBL/GenBank/DDBJ databases">
        <authorList>
            <person name="De Canck E."/>
        </authorList>
    </citation>
    <scope>NUCLEOTIDE SEQUENCE [LARGE SCALE GENOMIC DNA]</scope>
    <source>
        <strain evidence="5 6">LMG 28688</strain>
    </source>
</reference>
<gene>
    <name evidence="5" type="primary">rhaS_5</name>
    <name evidence="5" type="ORF">LMG28688_05272</name>
</gene>
<dbReference type="EMBL" id="CADIKL010000033">
    <property type="protein sequence ID" value="CAB3800904.1"/>
    <property type="molecule type" value="Genomic_DNA"/>
</dbReference>
<evidence type="ECO:0000256" key="3">
    <source>
        <dbReference type="ARBA" id="ARBA00023163"/>
    </source>
</evidence>
<dbReference type="InterPro" id="IPR018060">
    <property type="entry name" value="HTH_AraC"/>
</dbReference>
<evidence type="ECO:0000256" key="1">
    <source>
        <dbReference type="ARBA" id="ARBA00023015"/>
    </source>
</evidence>
<dbReference type="InterPro" id="IPR020449">
    <property type="entry name" value="Tscrpt_reg_AraC-type_HTH"/>
</dbReference>
<evidence type="ECO:0000256" key="2">
    <source>
        <dbReference type="ARBA" id="ARBA00023125"/>
    </source>
</evidence>
<dbReference type="SMART" id="SM00342">
    <property type="entry name" value="HTH_ARAC"/>
    <property type="match status" value="1"/>
</dbReference>
<dbReference type="InterPro" id="IPR009057">
    <property type="entry name" value="Homeodomain-like_sf"/>
</dbReference>
<organism evidence="5 6">
    <name type="scientific">Paraburkholderia caffeinitolerans</name>
    <dbReference type="NCBI Taxonomy" id="1723730"/>
    <lineage>
        <taxon>Bacteria</taxon>
        <taxon>Pseudomonadati</taxon>
        <taxon>Pseudomonadota</taxon>
        <taxon>Betaproteobacteria</taxon>
        <taxon>Burkholderiales</taxon>
        <taxon>Burkholderiaceae</taxon>
        <taxon>Paraburkholderia</taxon>
    </lineage>
</organism>
<evidence type="ECO:0000313" key="5">
    <source>
        <dbReference type="EMBL" id="CAB3800904.1"/>
    </source>
</evidence>
<dbReference type="InterPro" id="IPR037923">
    <property type="entry name" value="HTH-like"/>
</dbReference>
<dbReference type="GO" id="GO:0043565">
    <property type="term" value="F:sequence-specific DNA binding"/>
    <property type="evidence" value="ECO:0007669"/>
    <property type="project" value="InterPro"/>
</dbReference>
<dbReference type="SUPFAM" id="SSF46689">
    <property type="entry name" value="Homeodomain-like"/>
    <property type="match status" value="2"/>
</dbReference>
<dbReference type="Pfam" id="PF12833">
    <property type="entry name" value="HTH_18"/>
    <property type="match status" value="1"/>
</dbReference>
<dbReference type="SUPFAM" id="SSF51215">
    <property type="entry name" value="Regulatory protein AraC"/>
    <property type="match status" value="1"/>
</dbReference>
<dbReference type="Gene3D" id="1.10.10.60">
    <property type="entry name" value="Homeodomain-like"/>
    <property type="match status" value="1"/>
</dbReference>
<dbReference type="InterPro" id="IPR035418">
    <property type="entry name" value="AraC-bd_2"/>
</dbReference>
<dbReference type="PROSITE" id="PS01124">
    <property type="entry name" value="HTH_ARAC_FAMILY_2"/>
    <property type="match status" value="1"/>
</dbReference>
<evidence type="ECO:0000313" key="6">
    <source>
        <dbReference type="Proteomes" id="UP000494119"/>
    </source>
</evidence>
<sequence length="343" mass="38003">MNQAPNALLHSQFDTRGLPRSRQFAAWREAINVVFDTQATEAQDAGFQTSVNAYLFSDVVLGSISTGAQRYDRSNAKIGRDGHDQYVLQFYLGGSCRVRDGGAESCTRPGDMFIVDAAQPLATETTRSEFLNLAVPRRLLSPLLNAPDQHGMRILRGTQPMVALLREHLGELYRHAPQMTQAEAHAVLSATLQLAACAINASANPEHMPAVQQSVFVSICRYLEQHLSDRQLSAEQVAFAFGMSRATLYRLFEKEGGFATYVRERRLRRCRELLIDPARSGVSIADIAAEHGFSNAANFARAFRRSIGLSPRAVRMLALSGGGIVREQGASAEDWRYWMTLLR</sequence>
<dbReference type="PANTHER" id="PTHR46796:SF6">
    <property type="entry name" value="ARAC SUBFAMILY"/>
    <property type="match status" value="1"/>
</dbReference>
<dbReference type="AlphaFoldDB" id="A0A6J5GMA7"/>
<keyword evidence="2" id="KW-0238">DNA-binding</keyword>
<dbReference type="PANTHER" id="PTHR46796">
    <property type="entry name" value="HTH-TYPE TRANSCRIPTIONAL ACTIVATOR RHAS-RELATED"/>
    <property type="match status" value="1"/>
</dbReference>
<keyword evidence="1" id="KW-0805">Transcription regulation</keyword>